<feature type="compositionally biased region" description="Polar residues" evidence="1">
    <location>
        <begin position="156"/>
        <end position="166"/>
    </location>
</feature>
<evidence type="ECO:0000313" key="4">
    <source>
        <dbReference type="Proteomes" id="UP001501759"/>
    </source>
</evidence>
<feature type="compositionally biased region" description="Polar residues" evidence="1">
    <location>
        <begin position="114"/>
        <end position="129"/>
    </location>
</feature>
<proteinExistence type="predicted"/>
<protein>
    <recommendedName>
        <fullName evidence="5">Cellulase</fullName>
    </recommendedName>
</protein>
<dbReference type="RefSeq" id="WP_345658579.1">
    <property type="nucleotide sequence ID" value="NZ_BAABKB010000048.1"/>
</dbReference>
<dbReference type="Proteomes" id="UP001501759">
    <property type="component" value="Unassembled WGS sequence"/>
</dbReference>
<dbReference type="EMBL" id="BAABKB010000048">
    <property type="protein sequence ID" value="GAA5038484.1"/>
    <property type="molecule type" value="Genomic_DNA"/>
</dbReference>
<reference evidence="4" key="1">
    <citation type="journal article" date="2019" name="Int. J. Syst. Evol. Microbiol.">
        <title>The Global Catalogue of Microorganisms (GCM) 10K type strain sequencing project: providing services to taxonomists for standard genome sequencing and annotation.</title>
        <authorList>
            <consortium name="The Broad Institute Genomics Platform"/>
            <consortium name="The Broad Institute Genome Sequencing Center for Infectious Disease"/>
            <person name="Wu L."/>
            <person name="Ma J."/>
        </authorList>
    </citation>
    <scope>NUCLEOTIDE SEQUENCE [LARGE SCALE GENOMIC DNA]</scope>
    <source>
        <strain evidence="4">JCM 18409</strain>
    </source>
</reference>
<keyword evidence="2" id="KW-0472">Membrane</keyword>
<evidence type="ECO:0000256" key="2">
    <source>
        <dbReference type="SAM" id="Phobius"/>
    </source>
</evidence>
<feature type="transmembrane region" description="Helical" evidence="2">
    <location>
        <begin position="47"/>
        <end position="70"/>
    </location>
</feature>
<feature type="region of interest" description="Disordered" evidence="1">
    <location>
        <begin position="1"/>
        <end position="32"/>
    </location>
</feature>
<keyword evidence="2" id="KW-1133">Transmembrane helix</keyword>
<evidence type="ECO:0008006" key="5">
    <source>
        <dbReference type="Google" id="ProtNLM"/>
    </source>
</evidence>
<organism evidence="3 4">
    <name type="scientific">Streptomyces siamensis</name>
    <dbReference type="NCBI Taxonomy" id="1274986"/>
    <lineage>
        <taxon>Bacteria</taxon>
        <taxon>Bacillati</taxon>
        <taxon>Actinomycetota</taxon>
        <taxon>Actinomycetes</taxon>
        <taxon>Kitasatosporales</taxon>
        <taxon>Streptomycetaceae</taxon>
        <taxon>Streptomyces</taxon>
    </lineage>
</organism>
<dbReference type="PROSITE" id="PS51318">
    <property type="entry name" value="TAT"/>
    <property type="match status" value="1"/>
</dbReference>
<sequence length="166" mass="16625">MTTRFDDGPESGPDDPLAAVLRPPAEFLGPPAGRYEAVRRAAARRRLLRAAAGLGVSCAVAALVALPLHLAGPSAPASPTVPLAPPPADGRTVPPAPSPTPTPSASPVPSRPTGSVTSRPTRSRQTGGSRASDDRVVPTPDASATPTVAPSAVRSGASTPGSDPRR</sequence>
<comment type="caution">
    <text evidence="3">The sequence shown here is derived from an EMBL/GenBank/DDBJ whole genome shotgun (WGS) entry which is preliminary data.</text>
</comment>
<gene>
    <name evidence="3" type="ORF">GCM10023335_87720</name>
</gene>
<feature type="compositionally biased region" description="Low complexity" evidence="1">
    <location>
        <begin position="71"/>
        <end position="81"/>
    </location>
</feature>
<keyword evidence="2" id="KW-0812">Transmembrane</keyword>
<feature type="compositionally biased region" description="Pro residues" evidence="1">
    <location>
        <begin position="82"/>
        <end position="110"/>
    </location>
</feature>
<evidence type="ECO:0000256" key="1">
    <source>
        <dbReference type="SAM" id="MobiDB-lite"/>
    </source>
</evidence>
<evidence type="ECO:0000313" key="3">
    <source>
        <dbReference type="EMBL" id="GAA5038484.1"/>
    </source>
</evidence>
<feature type="region of interest" description="Disordered" evidence="1">
    <location>
        <begin position="71"/>
        <end position="166"/>
    </location>
</feature>
<dbReference type="InterPro" id="IPR006311">
    <property type="entry name" value="TAT_signal"/>
</dbReference>
<accession>A0ABP9JP74</accession>
<name>A0ABP9JP74_9ACTN</name>
<keyword evidence="4" id="KW-1185">Reference proteome</keyword>